<name>A0A0G4FPX2_9ALVE</name>
<feature type="compositionally biased region" description="Low complexity" evidence="1">
    <location>
        <begin position="103"/>
        <end position="115"/>
    </location>
</feature>
<sequence length="236" mass="26064">MPVNSALSAPPVKKIGRTVIPVTDENGNYRFPCPSPPPIIVSHRTASAFHTNSPGPSAASRLSRGGSEAGLSRTTSVTLSSILNFTARLSLSSRLGESSLLFPSSSSAAAATEQQGRTEEMETETTEVSFEEVTLYCEETEENSDSPTQRGMDTLHCDSQWHEETGRTGVEEQTEAHPQSHPEAGSAFCLLDFLNDDAWRDRRDRRASLMKKKAKEKKKREREGLEFWARCLENMD</sequence>
<feature type="region of interest" description="Disordered" evidence="1">
    <location>
        <begin position="164"/>
        <end position="183"/>
    </location>
</feature>
<organism evidence="2">
    <name type="scientific">Chromera velia CCMP2878</name>
    <dbReference type="NCBI Taxonomy" id="1169474"/>
    <lineage>
        <taxon>Eukaryota</taxon>
        <taxon>Sar</taxon>
        <taxon>Alveolata</taxon>
        <taxon>Colpodellida</taxon>
        <taxon>Chromeraceae</taxon>
        <taxon>Chromera</taxon>
    </lineage>
</organism>
<accession>A0A0G4FPX2</accession>
<feature type="region of interest" description="Disordered" evidence="1">
    <location>
        <begin position="103"/>
        <end position="129"/>
    </location>
</feature>
<dbReference type="EMBL" id="CDMZ01000525">
    <property type="protein sequence ID" value="CEM16149.1"/>
    <property type="molecule type" value="Genomic_DNA"/>
</dbReference>
<reference evidence="2" key="1">
    <citation type="submission" date="2014-11" db="EMBL/GenBank/DDBJ databases">
        <authorList>
            <person name="Otto D Thomas"/>
            <person name="Naeem Raeece"/>
        </authorList>
    </citation>
    <scope>NUCLEOTIDE SEQUENCE</scope>
</reference>
<dbReference type="AlphaFoldDB" id="A0A0G4FPX2"/>
<proteinExistence type="predicted"/>
<protein>
    <submittedName>
        <fullName evidence="2">Uncharacterized protein</fullName>
    </submittedName>
</protein>
<gene>
    <name evidence="2" type="ORF">Cvel_18062</name>
</gene>
<evidence type="ECO:0000256" key="1">
    <source>
        <dbReference type="SAM" id="MobiDB-lite"/>
    </source>
</evidence>
<feature type="compositionally biased region" description="Basic and acidic residues" evidence="1">
    <location>
        <begin position="164"/>
        <end position="180"/>
    </location>
</feature>
<evidence type="ECO:0000313" key="2">
    <source>
        <dbReference type="EMBL" id="CEM16149.1"/>
    </source>
</evidence>
<dbReference type="VEuPathDB" id="CryptoDB:Cvel_18062"/>
<feature type="region of interest" description="Disordered" evidence="1">
    <location>
        <begin position="48"/>
        <end position="73"/>
    </location>
</feature>